<dbReference type="GO" id="GO:0042759">
    <property type="term" value="P:long-chain fatty acid biosynthetic process"/>
    <property type="evidence" value="ECO:0007669"/>
    <property type="project" value="UniProtKB-ARBA"/>
</dbReference>
<dbReference type="EMBL" id="CAJNNW010003899">
    <property type="protein sequence ID" value="CAE8645842.1"/>
    <property type="molecule type" value="Genomic_DNA"/>
</dbReference>
<dbReference type="Pfam" id="PF00487">
    <property type="entry name" value="FA_desaturase"/>
    <property type="match status" value="1"/>
</dbReference>
<dbReference type="InterPro" id="IPR036770">
    <property type="entry name" value="Ankyrin_rpt-contain_sf"/>
</dbReference>
<dbReference type="Proteomes" id="UP000626109">
    <property type="component" value="Unassembled WGS sequence"/>
</dbReference>
<comment type="caution">
    <text evidence="2">The sequence shown here is derived from an EMBL/GenBank/DDBJ whole genome shotgun (WGS) entry which is preliminary data.</text>
</comment>
<dbReference type="InterPro" id="IPR005804">
    <property type="entry name" value="FA_desaturase_dom"/>
</dbReference>
<dbReference type="InterPro" id="IPR001199">
    <property type="entry name" value="Cyt_B5-like_heme/steroid-bd"/>
</dbReference>
<reference evidence="2" key="1">
    <citation type="submission" date="2021-02" db="EMBL/GenBank/DDBJ databases">
        <authorList>
            <person name="Dougan E. K."/>
            <person name="Rhodes N."/>
            <person name="Thang M."/>
            <person name="Chan C."/>
        </authorList>
    </citation>
    <scope>NUCLEOTIDE SEQUENCE</scope>
</reference>
<accession>A0A813I6K9</accession>
<dbReference type="GO" id="GO:0006636">
    <property type="term" value="P:unsaturated fatty acid biosynthetic process"/>
    <property type="evidence" value="ECO:0007669"/>
    <property type="project" value="UniProtKB-ARBA"/>
</dbReference>
<dbReference type="SUPFAM" id="SSF55856">
    <property type="entry name" value="Cytochrome b5-like heme/steroid binding domain"/>
    <property type="match status" value="1"/>
</dbReference>
<dbReference type="Gene3D" id="1.25.40.20">
    <property type="entry name" value="Ankyrin repeat-containing domain"/>
    <property type="match status" value="2"/>
</dbReference>
<dbReference type="AlphaFoldDB" id="A0A813I6K9"/>
<dbReference type="GO" id="GO:0016717">
    <property type="term" value="F:oxidoreductase activity, acting on paired donors, with oxidation of a pair of donors resulting in the reduction of molecular oxygen to two molecules of water"/>
    <property type="evidence" value="ECO:0007669"/>
    <property type="project" value="TreeGrafter"/>
</dbReference>
<evidence type="ECO:0000313" key="2">
    <source>
        <dbReference type="EMBL" id="CAE8645842.1"/>
    </source>
</evidence>
<proteinExistence type="predicted"/>
<dbReference type="PANTHER" id="PTHR19353">
    <property type="entry name" value="FATTY ACID DESATURASE 2"/>
    <property type="match status" value="1"/>
</dbReference>
<dbReference type="GO" id="GO:0016020">
    <property type="term" value="C:membrane"/>
    <property type="evidence" value="ECO:0007669"/>
    <property type="project" value="TreeGrafter"/>
</dbReference>
<dbReference type="InterPro" id="IPR012171">
    <property type="entry name" value="Fatty_acid_desaturase"/>
</dbReference>
<evidence type="ECO:0000313" key="3">
    <source>
        <dbReference type="Proteomes" id="UP000626109"/>
    </source>
</evidence>
<organism evidence="2 3">
    <name type="scientific">Polarella glacialis</name>
    <name type="common">Dinoflagellate</name>
    <dbReference type="NCBI Taxonomy" id="89957"/>
    <lineage>
        <taxon>Eukaryota</taxon>
        <taxon>Sar</taxon>
        <taxon>Alveolata</taxon>
        <taxon>Dinophyceae</taxon>
        <taxon>Suessiales</taxon>
        <taxon>Suessiaceae</taxon>
        <taxon>Polarella</taxon>
    </lineage>
</organism>
<dbReference type="PANTHER" id="PTHR19353:SF19">
    <property type="entry name" value="DELTA(5) FATTY ACID DESATURASE C-RELATED"/>
    <property type="match status" value="1"/>
</dbReference>
<evidence type="ECO:0000259" key="1">
    <source>
        <dbReference type="PROSITE" id="PS50255"/>
    </source>
</evidence>
<name>A0A813I6K9_POLGL</name>
<dbReference type="InterPro" id="IPR036400">
    <property type="entry name" value="Cyt_B5-like_heme/steroid_sf"/>
</dbReference>
<dbReference type="SUPFAM" id="SSF48403">
    <property type="entry name" value="Ankyrin repeat"/>
    <property type="match status" value="1"/>
</dbReference>
<feature type="domain" description="Cytochrome b5 heme-binding" evidence="1">
    <location>
        <begin position="307"/>
        <end position="364"/>
    </location>
</feature>
<gene>
    <name evidence="2" type="ORF">PGLA2088_LOCUS4267</name>
</gene>
<dbReference type="PROSITE" id="PS50255">
    <property type="entry name" value="CYTOCHROME_B5_2"/>
    <property type="match status" value="1"/>
</dbReference>
<dbReference type="SMART" id="SM01117">
    <property type="entry name" value="Cyt-b5"/>
    <property type="match status" value="1"/>
</dbReference>
<sequence length="721" mass="79038">MASTLDLCAKLHLAVRDASLEETVRLEVIRALLSQKADPNQHLPVTAAADTEGPAIAPEELAAVASVLTLALERGEPELCRLLLLHQADPGPAVPRARNLKRSSGSASPEQECAALVLAWASGDVPAVLTSLEDLAADAARAHDAGLLGLALASLDVAGGNAETCASRCTAGYRGGSLLHLCAREAGRAQLGASQRARLTARALMGWGAMPDEQNDDGETPLQLALRSIRTAASMQVGGSACSSSEPAKSLLEAGADAEQVCAGSEEIRNVNKELCKTETYHPNTGEPLPSSPALSLEDLADMDCSWTIVNGRVYGIDDLIPSHPGGSLILRSVGEDATELFHAHHFSRVAYATLARYEIGHVSHMLSKVSPLRAELNKRVAMQLQVPKDPTAEGIAIAMLALFVLWAYLAYVKGWVVLNIVLSWFWSRHLDAGLHCAVHGDFSYSRLMHRRLLQIYSVLCHHMLDYYKGGNDGSGLSQHYQHHLFTNDIRRDPDWTSFAVGRNWVRRSESNPWHGYNDWQCFYWLAVRCVLEPVSELITMVSTCMNGAGQMLEAPADASRFGARVKDVASWWLEALLSPGYQGAAFLFQPWWQALLVVFLGKVFAKLVLLPFSEVQHFLMPETPGGGIGEEFVVTQLRTTANLKLHSPISRMLDFLMFHGDSLQVEHHLWPSMSFLQLRKASRLLRETCSELGLPYVEIGYWEAYAKVWLQVRQHAAQPE</sequence>
<dbReference type="Pfam" id="PF00173">
    <property type="entry name" value="Cyt-b5"/>
    <property type="match status" value="1"/>
</dbReference>
<protein>
    <recommendedName>
        <fullName evidence="1">Cytochrome b5 heme-binding domain-containing protein</fullName>
    </recommendedName>
</protein>
<dbReference type="Gene3D" id="3.10.120.10">
    <property type="entry name" value="Cytochrome b5-like heme/steroid binding domain"/>
    <property type="match status" value="1"/>
</dbReference>